<dbReference type="GO" id="GO:0006644">
    <property type="term" value="P:phospholipid metabolic process"/>
    <property type="evidence" value="ECO:0007669"/>
    <property type="project" value="InterPro"/>
</dbReference>
<dbReference type="EMBL" id="JAAAHW010003157">
    <property type="protein sequence ID" value="KAF9987785.1"/>
    <property type="molecule type" value="Genomic_DNA"/>
</dbReference>
<keyword evidence="1" id="KW-1133">Transmembrane helix</keyword>
<reference evidence="2" key="1">
    <citation type="journal article" date="2020" name="Fungal Divers.">
        <title>Resolving the Mortierellaceae phylogeny through synthesis of multi-gene phylogenetics and phylogenomics.</title>
        <authorList>
            <person name="Vandepol N."/>
            <person name="Liber J."/>
            <person name="Desiro A."/>
            <person name="Na H."/>
            <person name="Kennedy M."/>
            <person name="Barry K."/>
            <person name="Grigoriev I.V."/>
            <person name="Miller A.N."/>
            <person name="O'Donnell K."/>
            <person name="Stajich J.E."/>
            <person name="Bonito G."/>
        </authorList>
    </citation>
    <scope>NUCLEOTIDE SEQUENCE</scope>
    <source>
        <strain evidence="2">MES-2147</strain>
    </source>
</reference>
<dbReference type="GO" id="GO:0008195">
    <property type="term" value="F:phosphatidate phosphatase activity"/>
    <property type="evidence" value="ECO:0007669"/>
    <property type="project" value="TreeGrafter"/>
</dbReference>
<keyword evidence="1" id="KW-0472">Membrane</keyword>
<dbReference type="PANTHER" id="PTHR10165">
    <property type="entry name" value="LIPID PHOSPHATE PHOSPHATASE"/>
    <property type="match status" value="1"/>
</dbReference>
<organism evidence="2 3">
    <name type="scientific">Modicella reniformis</name>
    <dbReference type="NCBI Taxonomy" id="1440133"/>
    <lineage>
        <taxon>Eukaryota</taxon>
        <taxon>Fungi</taxon>
        <taxon>Fungi incertae sedis</taxon>
        <taxon>Mucoromycota</taxon>
        <taxon>Mortierellomycotina</taxon>
        <taxon>Mortierellomycetes</taxon>
        <taxon>Mortierellales</taxon>
        <taxon>Mortierellaceae</taxon>
        <taxon>Modicella</taxon>
    </lineage>
</organism>
<proteinExistence type="predicted"/>
<name>A0A9P6MBF1_9FUNG</name>
<evidence type="ECO:0000313" key="2">
    <source>
        <dbReference type="EMBL" id="KAF9987785.1"/>
    </source>
</evidence>
<dbReference type="OrthoDB" id="8907274at2759"/>
<feature type="transmembrane region" description="Helical" evidence="1">
    <location>
        <begin position="65"/>
        <end position="84"/>
    </location>
</feature>
<keyword evidence="3" id="KW-1185">Reference proteome</keyword>
<dbReference type="GO" id="GO:0046839">
    <property type="term" value="P:phospholipid dephosphorylation"/>
    <property type="evidence" value="ECO:0007669"/>
    <property type="project" value="TreeGrafter"/>
</dbReference>
<dbReference type="PANTHER" id="PTHR10165:SF35">
    <property type="entry name" value="RE23632P"/>
    <property type="match status" value="1"/>
</dbReference>
<dbReference type="AlphaFoldDB" id="A0A9P6MBF1"/>
<protein>
    <submittedName>
        <fullName evidence="2">Uncharacterized protein</fullName>
    </submittedName>
</protein>
<gene>
    <name evidence="2" type="ORF">BGZ65_001899</name>
</gene>
<evidence type="ECO:0000313" key="3">
    <source>
        <dbReference type="Proteomes" id="UP000749646"/>
    </source>
</evidence>
<dbReference type="GO" id="GO:0016020">
    <property type="term" value="C:membrane"/>
    <property type="evidence" value="ECO:0007669"/>
    <property type="project" value="TreeGrafter"/>
</dbReference>
<dbReference type="Proteomes" id="UP000749646">
    <property type="component" value="Unassembled WGS sequence"/>
</dbReference>
<comment type="caution">
    <text evidence="2">The sequence shown here is derived from an EMBL/GenBank/DDBJ whole genome shotgun (WGS) entry which is preliminary data.</text>
</comment>
<keyword evidence="1" id="KW-0812">Transmembrane</keyword>
<evidence type="ECO:0000256" key="1">
    <source>
        <dbReference type="SAM" id="Phobius"/>
    </source>
</evidence>
<dbReference type="InterPro" id="IPR043216">
    <property type="entry name" value="PAP-like"/>
</dbReference>
<feature type="transmembrane region" description="Helical" evidence="1">
    <location>
        <begin position="32"/>
        <end position="53"/>
    </location>
</feature>
<accession>A0A9P6MBF1</accession>
<sequence length="85" mass="9453">MLDRLEPFHPEFSVENHAIMYPFQQNETVPTWALGVIVVIIPVILIVGVGYGIKRSIHDVHNGILGLLVSVLLSTIFTQVMKALC</sequence>